<dbReference type="PIRSF" id="PIRSF002595">
    <property type="entry name" value="RR_SKN7"/>
    <property type="match status" value="1"/>
</dbReference>
<dbReference type="AlphaFoldDB" id="A0A8H7EQL6"/>
<dbReference type="Gene3D" id="3.40.50.2300">
    <property type="match status" value="1"/>
</dbReference>
<keyword evidence="11" id="KW-1185">Reference proteome</keyword>
<protein>
    <recommendedName>
        <fullName evidence="6">Transcription factor</fullName>
    </recommendedName>
</protein>
<keyword evidence="10" id="KW-0808">Transferase</keyword>
<organism evidence="10 11">
    <name type="scientific">Apophysomyces ossiformis</name>
    <dbReference type="NCBI Taxonomy" id="679940"/>
    <lineage>
        <taxon>Eukaryota</taxon>
        <taxon>Fungi</taxon>
        <taxon>Fungi incertae sedis</taxon>
        <taxon>Mucoromycota</taxon>
        <taxon>Mucoromycotina</taxon>
        <taxon>Mucoromycetes</taxon>
        <taxon>Mucorales</taxon>
        <taxon>Mucorineae</taxon>
        <taxon>Mucoraceae</taxon>
        <taxon>Apophysomyces</taxon>
    </lineage>
</organism>
<dbReference type="EMBL" id="JABAYA010000064">
    <property type="protein sequence ID" value="KAF7727133.1"/>
    <property type="molecule type" value="Genomic_DNA"/>
</dbReference>
<feature type="compositionally biased region" description="Basic and acidic residues" evidence="8">
    <location>
        <begin position="536"/>
        <end position="546"/>
    </location>
</feature>
<dbReference type="Gene3D" id="1.10.10.10">
    <property type="entry name" value="Winged helix-like DNA-binding domain superfamily/Winged helix DNA-binding domain"/>
    <property type="match status" value="1"/>
</dbReference>
<evidence type="ECO:0000259" key="9">
    <source>
        <dbReference type="PROSITE" id="PS50110"/>
    </source>
</evidence>
<dbReference type="Proteomes" id="UP000605846">
    <property type="component" value="Unassembled WGS sequence"/>
</dbReference>
<dbReference type="OrthoDB" id="60033at2759"/>
<evidence type="ECO:0000313" key="11">
    <source>
        <dbReference type="Proteomes" id="UP000605846"/>
    </source>
</evidence>
<feature type="modified residue" description="4-aspartylphosphate" evidence="7">
    <location>
        <position position="432"/>
    </location>
</feature>
<evidence type="ECO:0000256" key="4">
    <source>
        <dbReference type="ARBA" id="ARBA00023163"/>
    </source>
</evidence>
<feature type="region of interest" description="Disordered" evidence="8">
    <location>
        <begin position="581"/>
        <end position="614"/>
    </location>
</feature>
<reference evidence="10" key="1">
    <citation type="submission" date="2020-01" db="EMBL/GenBank/DDBJ databases">
        <title>Genome Sequencing of Three Apophysomyces-Like Fungal Strains Confirms a Novel Fungal Genus in the Mucoromycota with divergent Burkholderia-like Endosymbiotic Bacteria.</title>
        <authorList>
            <person name="Stajich J.E."/>
            <person name="Macias A.M."/>
            <person name="Carter-House D."/>
            <person name="Lovett B."/>
            <person name="Kasson L.R."/>
            <person name="Berry K."/>
            <person name="Grigoriev I."/>
            <person name="Chang Y."/>
            <person name="Spatafora J."/>
            <person name="Kasson M.T."/>
        </authorList>
    </citation>
    <scope>NUCLEOTIDE SEQUENCE</scope>
    <source>
        <strain evidence="10">NRRL A-21654</strain>
    </source>
</reference>
<evidence type="ECO:0000256" key="6">
    <source>
        <dbReference type="PIRNR" id="PIRNR002595"/>
    </source>
</evidence>
<name>A0A8H7EQL6_9FUNG</name>
<feature type="compositionally biased region" description="Low complexity" evidence="8">
    <location>
        <begin position="581"/>
        <end position="594"/>
    </location>
</feature>
<feature type="region of interest" description="Disordered" evidence="8">
    <location>
        <begin position="535"/>
        <end position="554"/>
    </location>
</feature>
<evidence type="ECO:0000256" key="8">
    <source>
        <dbReference type="SAM" id="MobiDB-lite"/>
    </source>
</evidence>
<dbReference type="GO" id="GO:0006357">
    <property type="term" value="P:regulation of transcription by RNA polymerase II"/>
    <property type="evidence" value="ECO:0007669"/>
    <property type="project" value="UniProtKB-UniRule"/>
</dbReference>
<evidence type="ECO:0000256" key="7">
    <source>
        <dbReference type="PROSITE-ProRule" id="PRU00169"/>
    </source>
</evidence>
<dbReference type="GO" id="GO:0003700">
    <property type="term" value="F:DNA-binding transcription factor activity"/>
    <property type="evidence" value="ECO:0007669"/>
    <property type="project" value="UniProtKB-UniRule"/>
</dbReference>
<keyword evidence="2 6" id="KW-0805">Transcription regulation</keyword>
<keyword evidence="3 6" id="KW-0238">DNA-binding</keyword>
<dbReference type="GO" id="GO:0043565">
    <property type="term" value="F:sequence-specific DNA binding"/>
    <property type="evidence" value="ECO:0007669"/>
    <property type="project" value="InterPro"/>
</dbReference>
<dbReference type="InterPro" id="IPR011006">
    <property type="entry name" value="CheY-like_superfamily"/>
</dbReference>
<dbReference type="InterPro" id="IPR036388">
    <property type="entry name" value="WH-like_DNA-bd_sf"/>
</dbReference>
<dbReference type="Pfam" id="PF00447">
    <property type="entry name" value="HSF_DNA-bind"/>
    <property type="match status" value="1"/>
</dbReference>
<dbReference type="PRINTS" id="PR00056">
    <property type="entry name" value="HSFDOMAIN"/>
</dbReference>
<keyword evidence="5 6" id="KW-0539">Nucleus</keyword>
<feature type="region of interest" description="Disordered" evidence="8">
    <location>
        <begin position="633"/>
        <end position="654"/>
    </location>
</feature>
<dbReference type="GO" id="GO:0005634">
    <property type="term" value="C:nucleus"/>
    <property type="evidence" value="ECO:0007669"/>
    <property type="project" value="UniProtKB-SubCell"/>
</dbReference>
<dbReference type="GO" id="GO:0016301">
    <property type="term" value="F:kinase activity"/>
    <property type="evidence" value="ECO:0007669"/>
    <property type="project" value="UniProtKB-KW"/>
</dbReference>
<feature type="compositionally biased region" description="Low complexity" evidence="8">
    <location>
        <begin position="296"/>
        <end position="323"/>
    </location>
</feature>
<feature type="domain" description="Response regulatory" evidence="9">
    <location>
        <begin position="383"/>
        <end position="497"/>
    </location>
</feature>
<evidence type="ECO:0000313" key="10">
    <source>
        <dbReference type="EMBL" id="KAF7727133.1"/>
    </source>
</evidence>
<dbReference type="SMART" id="SM00415">
    <property type="entry name" value="HSF"/>
    <property type="match status" value="1"/>
</dbReference>
<dbReference type="InterPro" id="IPR001789">
    <property type="entry name" value="Sig_transdc_resp-reg_receiver"/>
</dbReference>
<dbReference type="SUPFAM" id="SSF46785">
    <property type="entry name" value="Winged helix' DNA-binding domain"/>
    <property type="match status" value="1"/>
</dbReference>
<dbReference type="SUPFAM" id="SSF52172">
    <property type="entry name" value="CheY-like"/>
    <property type="match status" value="1"/>
</dbReference>
<dbReference type="GO" id="GO:0000156">
    <property type="term" value="F:phosphorelay response regulator activity"/>
    <property type="evidence" value="ECO:0007669"/>
    <property type="project" value="InterPro"/>
</dbReference>
<feature type="region of interest" description="Disordered" evidence="8">
    <location>
        <begin position="283"/>
        <end position="323"/>
    </location>
</feature>
<gene>
    <name evidence="10" type="primary">SKN7_2</name>
    <name evidence="10" type="ORF">EC973_007994</name>
</gene>
<dbReference type="PANTHER" id="PTHR10015:SF361">
    <property type="entry name" value="TRANSCRIPTION FACTOR SKN7"/>
    <property type="match status" value="1"/>
</dbReference>
<keyword evidence="4 6" id="KW-0804">Transcription</keyword>
<dbReference type="PROSITE" id="PS50110">
    <property type="entry name" value="RESPONSE_REGULATORY"/>
    <property type="match status" value="1"/>
</dbReference>
<dbReference type="SMART" id="SM00448">
    <property type="entry name" value="REC"/>
    <property type="match status" value="1"/>
</dbReference>
<feature type="region of interest" description="Disordered" evidence="8">
    <location>
        <begin position="1"/>
        <end position="21"/>
    </location>
</feature>
<sequence length="654" mass="73196">MLGPAPTVNAQADQSLMNATQSSASSGIPEFVKKLFRMLEDDSYPHILSWGTGGDTFVVKEPNEFARFILPKHFKHSNFSSFVRQLNKYDFHKIRNPEDGHRPYGDQAWEFKHDNFKYNRKELLDGIKRKTTVKSARPSTASHHTGSMHSGQLDSALTGSSTNEDIGTIISQLQQQVDGLQQNQASMNTHMQSLSQNYGVVLENILNFRKHMSAQDGLMQNIIQYMIGQGEILRGREINGGAHTSMESPNGMQRILESYNEVARVSEEKLNQIVKHVECLQQLSDPAPSSDPTVQPSHLAPSVPVAPPSNTSSPPSPTHSTPNIMAETSANILSNTNTAFATKNDNQAIVNFVQPKIPSTTAMIPQSVPKRQLQIPGWSVPPKVLLVDDDSLVRRLSTNLLQMAGCAIDVAVDGLEALTKLENGQYDIVLMDIMMPKLDGISATKNIRRYDTWTPIISMTSNTTDRDIREYYTSGMTDVLPKPLDERTLRIMLERYCAHLKLVQRRQQGYDVSMQRNLGDFNLTTPQLTVLDEAQDEKGQQQDGKGKQMALPRPGAASTTLINMQDFTQLGDFMGFVSQQYQQQQQQQQQQPLALAPPPLQQQQPPTSFIADPPMAYASETSFDNQWHVYVNNHPQDEPRKKRAKLMHENVSSF</sequence>
<dbReference type="CDD" id="cd17546">
    <property type="entry name" value="REC_hyHK_CKI1_RcsC-like"/>
    <property type="match status" value="1"/>
</dbReference>
<comment type="caution">
    <text evidence="10">The sequence shown here is derived from an EMBL/GenBank/DDBJ whole genome shotgun (WGS) entry which is preliminary data.</text>
</comment>
<evidence type="ECO:0000256" key="1">
    <source>
        <dbReference type="ARBA" id="ARBA00004123"/>
    </source>
</evidence>
<dbReference type="Pfam" id="PF00072">
    <property type="entry name" value="Response_reg"/>
    <property type="match status" value="1"/>
</dbReference>
<keyword evidence="7" id="KW-0597">Phosphoprotein</keyword>
<dbReference type="PANTHER" id="PTHR10015">
    <property type="entry name" value="HEAT SHOCK TRANSCRIPTION FACTOR"/>
    <property type="match status" value="1"/>
</dbReference>
<dbReference type="FunFam" id="1.10.10.10:FF:000027">
    <property type="entry name" value="Heat shock transcription factor 1"/>
    <property type="match status" value="1"/>
</dbReference>
<dbReference type="InterPro" id="IPR014402">
    <property type="entry name" value="Sig_transdc_resp-reg_Skn7"/>
</dbReference>
<dbReference type="PROSITE" id="PS00434">
    <property type="entry name" value="HSF_DOMAIN"/>
    <property type="match status" value="1"/>
</dbReference>
<feature type="compositionally biased region" description="Polar residues" evidence="8">
    <location>
        <begin position="8"/>
        <end position="21"/>
    </location>
</feature>
<evidence type="ECO:0000256" key="5">
    <source>
        <dbReference type="ARBA" id="ARBA00023242"/>
    </source>
</evidence>
<keyword evidence="10" id="KW-0418">Kinase</keyword>
<evidence type="ECO:0000256" key="3">
    <source>
        <dbReference type="ARBA" id="ARBA00023125"/>
    </source>
</evidence>
<feature type="compositionally biased region" description="Polar residues" evidence="8">
    <location>
        <begin position="133"/>
        <end position="159"/>
    </location>
</feature>
<evidence type="ECO:0000256" key="2">
    <source>
        <dbReference type="ARBA" id="ARBA00023015"/>
    </source>
</evidence>
<comment type="subcellular location">
    <subcellularLocation>
        <location evidence="1 6">Nucleus</location>
    </subcellularLocation>
</comment>
<feature type="region of interest" description="Disordered" evidence="8">
    <location>
        <begin position="132"/>
        <end position="159"/>
    </location>
</feature>
<accession>A0A8H7EQL6</accession>
<dbReference type="InterPro" id="IPR000232">
    <property type="entry name" value="HSF_DNA-bd"/>
</dbReference>
<dbReference type="InterPro" id="IPR036390">
    <property type="entry name" value="WH_DNA-bd_sf"/>
</dbReference>
<proteinExistence type="predicted"/>